<comment type="caution">
    <text evidence="5">The sequence shown here is derived from an EMBL/GenBank/DDBJ whole genome shotgun (WGS) entry which is preliminary data.</text>
</comment>
<feature type="chain" id="PRO_5022181678" evidence="3">
    <location>
        <begin position="26"/>
        <end position="264"/>
    </location>
</feature>
<keyword evidence="5" id="KW-0449">Lipoprotein</keyword>
<dbReference type="InterPro" id="IPR050570">
    <property type="entry name" value="Cell_wall_metabolism_enzyme"/>
</dbReference>
<feature type="region of interest" description="Disordered" evidence="2">
    <location>
        <begin position="94"/>
        <end position="129"/>
    </location>
</feature>
<dbReference type="GO" id="GO:0009279">
    <property type="term" value="C:cell outer membrane"/>
    <property type="evidence" value="ECO:0007669"/>
    <property type="project" value="TreeGrafter"/>
</dbReference>
<dbReference type="Pfam" id="PF01551">
    <property type="entry name" value="Peptidase_M23"/>
    <property type="match status" value="1"/>
</dbReference>
<feature type="domain" description="LysM" evidence="4">
    <location>
        <begin position="46"/>
        <end position="90"/>
    </location>
</feature>
<dbReference type="PANTHER" id="PTHR21666:SF263">
    <property type="entry name" value="MUREIN HYDROLASE ACTIVATOR NLPD"/>
    <property type="match status" value="1"/>
</dbReference>
<dbReference type="CDD" id="cd12797">
    <property type="entry name" value="M23_peptidase"/>
    <property type="match status" value="1"/>
</dbReference>
<dbReference type="InterPro" id="IPR018392">
    <property type="entry name" value="LysM"/>
</dbReference>
<dbReference type="Proteomes" id="UP000316471">
    <property type="component" value="Unassembled WGS sequence"/>
</dbReference>
<feature type="signal peptide" evidence="3">
    <location>
        <begin position="1"/>
        <end position="25"/>
    </location>
</feature>
<accession>A0A562LKW8</accession>
<evidence type="ECO:0000256" key="3">
    <source>
        <dbReference type="SAM" id="SignalP"/>
    </source>
</evidence>
<dbReference type="GO" id="GO:0032153">
    <property type="term" value="C:cell division site"/>
    <property type="evidence" value="ECO:0007669"/>
    <property type="project" value="TreeGrafter"/>
</dbReference>
<dbReference type="GO" id="GO:0004222">
    <property type="term" value="F:metalloendopeptidase activity"/>
    <property type="evidence" value="ECO:0007669"/>
    <property type="project" value="TreeGrafter"/>
</dbReference>
<dbReference type="SUPFAM" id="SSF51261">
    <property type="entry name" value="Duplicated hybrid motif"/>
    <property type="match status" value="1"/>
</dbReference>
<feature type="compositionally biased region" description="Low complexity" evidence="2">
    <location>
        <begin position="113"/>
        <end position="129"/>
    </location>
</feature>
<name>A0A562LKW8_9GAMM</name>
<organism evidence="5 6">
    <name type="scientific">Aerolutibacter ruishenii</name>
    <dbReference type="NCBI Taxonomy" id="686800"/>
    <lineage>
        <taxon>Bacteria</taxon>
        <taxon>Pseudomonadati</taxon>
        <taxon>Pseudomonadota</taxon>
        <taxon>Gammaproteobacteria</taxon>
        <taxon>Lysobacterales</taxon>
        <taxon>Lysobacteraceae</taxon>
        <taxon>Aerolutibacter</taxon>
    </lineage>
</organism>
<dbReference type="PROSITE" id="PS51257">
    <property type="entry name" value="PROKAR_LIPOPROTEIN"/>
    <property type="match status" value="1"/>
</dbReference>
<dbReference type="EMBL" id="VLKP01000010">
    <property type="protein sequence ID" value="TWI08262.1"/>
    <property type="molecule type" value="Genomic_DNA"/>
</dbReference>
<reference evidence="5 6" key="1">
    <citation type="journal article" date="2015" name="Stand. Genomic Sci.">
        <title>Genomic Encyclopedia of Bacterial and Archaeal Type Strains, Phase III: the genomes of soil and plant-associated and newly described type strains.</title>
        <authorList>
            <person name="Whitman W.B."/>
            <person name="Woyke T."/>
            <person name="Klenk H.P."/>
            <person name="Zhou Y."/>
            <person name="Lilburn T.G."/>
            <person name="Beck B.J."/>
            <person name="De Vos P."/>
            <person name="Vandamme P."/>
            <person name="Eisen J.A."/>
            <person name="Garrity G."/>
            <person name="Hugenholtz P."/>
            <person name="Kyrpides N.C."/>
        </authorList>
    </citation>
    <scope>NUCLEOTIDE SEQUENCE [LARGE SCALE GENOMIC DNA]</scope>
    <source>
        <strain evidence="5 6">CGMCC 1.10136</strain>
    </source>
</reference>
<dbReference type="AlphaFoldDB" id="A0A562LKW8"/>
<dbReference type="PROSITE" id="PS51782">
    <property type="entry name" value="LYSM"/>
    <property type="match status" value="1"/>
</dbReference>
<dbReference type="Pfam" id="PF01476">
    <property type="entry name" value="LysM"/>
    <property type="match status" value="1"/>
</dbReference>
<gene>
    <name evidence="5" type="ORF">IP93_02498</name>
</gene>
<dbReference type="InterPro" id="IPR036779">
    <property type="entry name" value="LysM_dom_sf"/>
</dbReference>
<dbReference type="CDD" id="cd00118">
    <property type="entry name" value="LysM"/>
    <property type="match status" value="1"/>
</dbReference>
<evidence type="ECO:0000256" key="1">
    <source>
        <dbReference type="ARBA" id="ARBA00038420"/>
    </source>
</evidence>
<sequence>MINISRHNSLAVRAASLFTAAVLLAACAKTTVVRESAAPSVSKPGVVAVVARGDTLYGIAKANGIQARDLAAWNGIPTPYTIYPGQRLKLYPGGAVASTRPSTPSRSESRGGKPATPAPTSKPTSVAAAKPAAPAAVPVVSNVKWRWPADGELISRYVAGEPTRQGIGIAGGSGAPVRAAGDGVVVYSGSGLVGYGELIIIKHNDEWLSAYGHNRKRMVNEGQLVKVGQQIAEMGRSGAPRDMLHFEVRYNGKPVDPLQYLPKR</sequence>
<dbReference type="InterPro" id="IPR011055">
    <property type="entry name" value="Dup_hybrid_motif"/>
</dbReference>
<dbReference type="RefSeq" id="WP_144816154.1">
    <property type="nucleotide sequence ID" value="NZ_VLKP01000010.1"/>
</dbReference>
<dbReference type="Gene3D" id="2.70.70.10">
    <property type="entry name" value="Glucose Permease (Domain IIA)"/>
    <property type="match status" value="1"/>
</dbReference>
<proteinExistence type="inferred from homology"/>
<dbReference type="PANTHER" id="PTHR21666">
    <property type="entry name" value="PEPTIDASE-RELATED"/>
    <property type="match status" value="1"/>
</dbReference>
<evidence type="ECO:0000259" key="4">
    <source>
        <dbReference type="PROSITE" id="PS51782"/>
    </source>
</evidence>
<evidence type="ECO:0000313" key="5">
    <source>
        <dbReference type="EMBL" id="TWI08262.1"/>
    </source>
</evidence>
<evidence type="ECO:0000256" key="2">
    <source>
        <dbReference type="SAM" id="MobiDB-lite"/>
    </source>
</evidence>
<dbReference type="InterPro" id="IPR016047">
    <property type="entry name" value="M23ase_b-sheet_dom"/>
</dbReference>
<keyword evidence="3" id="KW-0732">Signal</keyword>
<dbReference type="Gene3D" id="3.10.350.10">
    <property type="entry name" value="LysM domain"/>
    <property type="match status" value="1"/>
</dbReference>
<dbReference type="OrthoDB" id="9795421at2"/>
<comment type="similarity">
    <text evidence="1">Belongs to the E.coli NlpD/Haemophilus LppB family.</text>
</comment>
<keyword evidence="6" id="KW-1185">Reference proteome</keyword>
<evidence type="ECO:0000313" key="6">
    <source>
        <dbReference type="Proteomes" id="UP000316471"/>
    </source>
</evidence>
<protein>
    <submittedName>
        <fullName evidence="5">Lipoprotein NlpD</fullName>
    </submittedName>
</protein>
<dbReference type="SMART" id="SM00257">
    <property type="entry name" value="LysM"/>
    <property type="match status" value="1"/>
</dbReference>